<comment type="caution">
    <text evidence="7">The sequence shown here is derived from an EMBL/GenBank/DDBJ whole genome shotgun (WGS) entry which is preliminary data.</text>
</comment>
<dbReference type="Gene3D" id="3.40.309.10">
    <property type="entry name" value="Aldehyde Dehydrogenase, Chain A, domain 2"/>
    <property type="match status" value="1"/>
</dbReference>
<dbReference type="Gene3D" id="3.40.605.10">
    <property type="entry name" value="Aldehyde Dehydrogenase, Chain A, domain 1"/>
    <property type="match status" value="1"/>
</dbReference>
<dbReference type="FunFam" id="3.40.605.10:FF:000007">
    <property type="entry name" value="NAD/NADP-dependent betaine aldehyde dehydrogenase"/>
    <property type="match status" value="1"/>
</dbReference>
<sequence length="488" mass="53425">MQTTETKPGVKPIDCSHYINGEYVQSKDGKTFENVNPATEEVLGVVAEGGKEEVDYAVGVARKALKGEWGNMPVRERSAIIRKIGDLILERKEELATLESLDTGKPLWLSKKVDIDRAAYNFHFFADYMTTVGTEAYQQDDIALHYAIRRPVGVVGLINPWNLPLLLMTWKLAPALAAGNTVVMKPSEVTPMTATVLAQICTDAGVPDGVVNMVHGKGETGAAITSHDDVDAIAFTGETITGTAIMKAASPTIKKLSFELGGKNPNLIFADADLDDVIDTTMRSSFINQGEVCLCGSRIYVERSIYDEFLEKFAARAKELKLGDPFDPETKVGALVSEEHYKKVLSFLEIAKEEGGTFLTGGKVPEGLDKGFFVEPTIITGLGKDSRCVREEIFGPVVTVIPFDTEEEVLEQVNDTNYGLSASLWTSDIKRATRVAAQIEAGMVWINTWFLRDLRTPFGGMKHSGLGREGGAHSFDFYSELTNITIKH</sequence>
<proteinExistence type="inferred from homology"/>
<dbReference type="InterPro" id="IPR016160">
    <property type="entry name" value="Ald_DH_CS_CYS"/>
</dbReference>
<accession>A0A3D8PTI9</accession>
<dbReference type="CDD" id="cd07093">
    <property type="entry name" value="ALDH_F8_HMSADH"/>
    <property type="match status" value="1"/>
</dbReference>
<evidence type="ECO:0000256" key="3">
    <source>
        <dbReference type="ARBA" id="ARBA00023027"/>
    </source>
</evidence>
<dbReference type="PROSITE" id="PS00070">
    <property type="entry name" value="ALDEHYDE_DEHYDR_CYS"/>
    <property type="match status" value="1"/>
</dbReference>
<comment type="similarity">
    <text evidence="1 5">Belongs to the aldehyde dehydrogenase family.</text>
</comment>
<dbReference type="InterPro" id="IPR016163">
    <property type="entry name" value="Ald_DH_C"/>
</dbReference>
<keyword evidence="2 5" id="KW-0560">Oxidoreductase</keyword>
<dbReference type="EMBL" id="PIOD01000008">
    <property type="protein sequence ID" value="RDW18887.1"/>
    <property type="molecule type" value="Genomic_DNA"/>
</dbReference>
<evidence type="ECO:0000256" key="1">
    <source>
        <dbReference type="ARBA" id="ARBA00009986"/>
    </source>
</evidence>
<keyword evidence="3" id="KW-0520">NAD</keyword>
<dbReference type="PANTHER" id="PTHR43720:SF2">
    <property type="entry name" value="2-AMINOMUCONIC SEMIALDEHYDE DEHYDROGENASE"/>
    <property type="match status" value="1"/>
</dbReference>
<feature type="active site" evidence="4">
    <location>
        <position position="259"/>
    </location>
</feature>
<dbReference type="RefSeq" id="WP_115749483.1">
    <property type="nucleotide sequence ID" value="NZ_PIOD01000008.1"/>
</dbReference>
<dbReference type="GO" id="GO:0008802">
    <property type="term" value="F:betaine-aldehyde dehydrogenase (NAD+) activity"/>
    <property type="evidence" value="ECO:0007669"/>
    <property type="project" value="UniProtKB-EC"/>
</dbReference>
<evidence type="ECO:0000256" key="4">
    <source>
        <dbReference type="PROSITE-ProRule" id="PRU10007"/>
    </source>
</evidence>
<reference evidence="8" key="1">
    <citation type="submission" date="2017-11" db="EMBL/GenBank/DDBJ databases">
        <authorList>
            <person name="Zhu W."/>
        </authorList>
    </citation>
    <scope>NUCLEOTIDE SEQUENCE [LARGE SCALE GENOMIC DNA]</scope>
    <source>
        <strain evidence="8">CAU 1051</strain>
    </source>
</reference>
<dbReference type="Proteomes" id="UP000256520">
    <property type="component" value="Unassembled WGS sequence"/>
</dbReference>
<organism evidence="7 8">
    <name type="scientific">Oceanobacillus chungangensis</name>
    <dbReference type="NCBI Taxonomy" id="1229152"/>
    <lineage>
        <taxon>Bacteria</taxon>
        <taxon>Bacillati</taxon>
        <taxon>Bacillota</taxon>
        <taxon>Bacilli</taxon>
        <taxon>Bacillales</taxon>
        <taxon>Bacillaceae</taxon>
        <taxon>Oceanobacillus</taxon>
    </lineage>
</organism>
<protein>
    <submittedName>
        <fullName evidence="7">5-carboxymethyl-2-hydroxymuconate semialdehyde dehydrogenase</fullName>
        <ecNumber evidence="7">1.2.1.8</ecNumber>
    </submittedName>
</protein>
<dbReference type="InterPro" id="IPR016162">
    <property type="entry name" value="Ald_DH_N"/>
</dbReference>
<evidence type="ECO:0000313" key="8">
    <source>
        <dbReference type="Proteomes" id="UP000256520"/>
    </source>
</evidence>
<gene>
    <name evidence="7" type="ORF">CWR45_08715</name>
</gene>
<keyword evidence="8" id="KW-1185">Reference proteome</keyword>
<dbReference type="AlphaFoldDB" id="A0A3D8PTI9"/>
<dbReference type="FunFam" id="3.40.309.10:FF:000012">
    <property type="entry name" value="Betaine aldehyde dehydrogenase"/>
    <property type="match status" value="1"/>
</dbReference>
<dbReference type="SUPFAM" id="SSF53720">
    <property type="entry name" value="ALDH-like"/>
    <property type="match status" value="1"/>
</dbReference>
<dbReference type="OrthoDB" id="9762913at2"/>
<evidence type="ECO:0000313" key="7">
    <source>
        <dbReference type="EMBL" id="RDW18887.1"/>
    </source>
</evidence>
<dbReference type="Pfam" id="PF00171">
    <property type="entry name" value="Aldedh"/>
    <property type="match status" value="1"/>
</dbReference>
<evidence type="ECO:0000256" key="2">
    <source>
        <dbReference type="ARBA" id="ARBA00023002"/>
    </source>
</evidence>
<dbReference type="EC" id="1.2.1.8" evidence="7"/>
<dbReference type="InterPro" id="IPR016161">
    <property type="entry name" value="Ald_DH/histidinol_DH"/>
</dbReference>
<dbReference type="InterPro" id="IPR029510">
    <property type="entry name" value="Ald_DH_CS_GLU"/>
</dbReference>
<dbReference type="PANTHER" id="PTHR43720">
    <property type="entry name" value="2-AMINOMUCONIC SEMIALDEHYDE DEHYDROGENASE"/>
    <property type="match status" value="1"/>
</dbReference>
<dbReference type="PROSITE" id="PS00687">
    <property type="entry name" value="ALDEHYDE_DEHYDR_GLU"/>
    <property type="match status" value="1"/>
</dbReference>
<evidence type="ECO:0000259" key="6">
    <source>
        <dbReference type="Pfam" id="PF00171"/>
    </source>
</evidence>
<name>A0A3D8PTI9_9BACI</name>
<feature type="domain" description="Aldehyde dehydrogenase" evidence="6">
    <location>
        <begin position="23"/>
        <end position="483"/>
    </location>
</feature>
<dbReference type="InterPro" id="IPR015590">
    <property type="entry name" value="Aldehyde_DH_dom"/>
</dbReference>
<evidence type="ECO:0000256" key="5">
    <source>
        <dbReference type="RuleBase" id="RU003345"/>
    </source>
</evidence>